<organism evidence="1 2">
    <name type="scientific">Naja naja</name>
    <name type="common">Indian cobra</name>
    <dbReference type="NCBI Taxonomy" id="35670"/>
    <lineage>
        <taxon>Eukaryota</taxon>
        <taxon>Metazoa</taxon>
        <taxon>Chordata</taxon>
        <taxon>Craniata</taxon>
        <taxon>Vertebrata</taxon>
        <taxon>Euteleostomi</taxon>
        <taxon>Lepidosauria</taxon>
        <taxon>Squamata</taxon>
        <taxon>Bifurcata</taxon>
        <taxon>Unidentata</taxon>
        <taxon>Episquamata</taxon>
        <taxon>Toxicofera</taxon>
        <taxon>Serpentes</taxon>
        <taxon>Colubroidea</taxon>
        <taxon>Elapidae</taxon>
        <taxon>Elapinae</taxon>
        <taxon>Naja</taxon>
    </lineage>
</organism>
<dbReference type="AlphaFoldDB" id="A0A8C6VSZ9"/>
<name>A0A8C6VSZ9_NAJNA</name>
<keyword evidence="2" id="KW-1185">Reference proteome</keyword>
<dbReference type="Proteomes" id="UP000694559">
    <property type="component" value="Unplaced"/>
</dbReference>
<protein>
    <submittedName>
        <fullName evidence="1">Uncharacterized protein</fullName>
    </submittedName>
</protein>
<sequence length="96" mass="10804">MLEKNTALCTDTYTNQCLQVFEVLLDVPQCRGAVLELSHLVILQLLIDHTGQPHGSQHTRKAQEHFVFNAVHTLQPQTGKLENPPFLSLTGKFNHC</sequence>
<evidence type="ECO:0000313" key="1">
    <source>
        <dbReference type="Ensembl" id="ENSNNAP00000008610.1"/>
    </source>
</evidence>
<accession>A0A8C6VSZ9</accession>
<reference evidence="1" key="2">
    <citation type="submission" date="2025-09" db="UniProtKB">
        <authorList>
            <consortium name="Ensembl"/>
        </authorList>
    </citation>
    <scope>IDENTIFICATION</scope>
</reference>
<evidence type="ECO:0000313" key="2">
    <source>
        <dbReference type="Proteomes" id="UP000694559"/>
    </source>
</evidence>
<proteinExistence type="predicted"/>
<dbReference type="Ensembl" id="ENSNNAT00000009026.1">
    <property type="protein sequence ID" value="ENSNNAP00000008610.1"/>
    <property type="gene ID" value="ENSNNAG00000005791.1"/>
</dbReference>
<reference evidence="1" key="1">
    <citation type="submission" date="2025-08" db="UniProtKB">
        <authorList>
            <consortium name="Ensembl"/>
        </authorList>
    </citation>
    <scope>IDENTIFICATION</scope>
</reference>